<proteinExistence type="predicted"/>
<reference evidence="4 5" key="1">
    <citation type="submission" date="2018-06" db="EMBL/GenBank/DDBJ databases">
        <title>The Genome of Cuscuta australis (Dodder) Provides Insight into the Evolution of Plant Parasitism.</title>
        <authorList>
            <person name="Liu H."/>
        </authorList>
    </citation>
    <scope>NUCLEOTIDE SEQUENCE [LARGE SCALE GENOMIC DNA]</scope>
    <source>
        <strain evidence="5">cv. Yunnan</strain>
        <tissue evidence="4">Vines</tissue>
    </source>
</reference>
<dbReference type="InterPro" id="IPR020472">
    <property type="entry name" value="WD40_PAC1"/>
</dbReference>
<dbReference type="SMART" id="SM00320">
    <property type="entry name" value="WD40"/>
    <property type="match status" value="6"/>
</dbReference>
<dbReference type="Proteomes" id="UP000249390">
    <property type="component" value="Unassembled WGS sequence"/>
</dbReference>
<dbReference type="InterPro" id="IPR001680">
    <property type="entry name" value="WD40_rpt"/>
</dbReference>
<keyword evidence="1 3" id="KW-0853">WD repeat</keyword>
<dbReference type="PRINTS" id="PR00320">
    <property type="entry name" value="GPROTEINBRPT"/>
</dbReference>
<feature type="repeat" description="WD" evidence="3">
    <location>
        <begin position="502"/>
        <end position="531"/>
    </location>
</feature>
<dbReference type="InterPro" id="IPR036322">
    <property type="entry name" value="WD40_repeat_dom_sf"/>
</dbReference>
<evidence type="ECO:0000256" key="3">
    <source>
        <dbReference type="PROSITE-ProRule" id="PRU00221"/>
    </source>
</evidence>
<protein>
    <submittedName>
        <fullName evidence="4">Uncharacterized protein</fullName>
    </submittedName>
</protein>
<dbReference type="SUPFAM" id="SSF50993">
    <property type="entry name" value="Peptidase/esterase 'gauge' domain"/>
    <property type="match status" value="1"/>
</dbReference>
<name>A0A328E3H2_9ASTE</name>
<dbReference type="PROSITE" id="PS50082">
    <property type="entry name" value="WD_REPEATS_2"/>
    <property type="match status" value="4"/>
</dbReference>
<evidence type="ECO:0000256" key="1">
    <source>
        <dbReference type="ARBA" id="ARBA00022574"/>
    </source>
</evidence>
<dbReference type="InterPro" id="IPR040324">
    <property type="entry name" value="WDR44/Dgr2"/>
</dbReference>
<keyword evidence="2" id="KW-0677">Repeat</keyword>
<dbReference type="EMBL" id="NQVE01000054">
    <property type="protein sequence ID" value="RAL50971.1"/>
    <property type="molecule type" value="Genomic_DNA"/>
</dbReference>
<gene>
    <name evidence="4" type="ORF">DM860_005327</name>
</gene>
<feature type="repeat" description="WD" evidence="3">
    <location>
        <begin position="210"/>
        <end position="251"/>
    </location>
</feature>
<dbReference type="Pfam" id="PF00400">
    <property type="entry name" value="WD40"/>
    <property type="match status" value="4"/>
</dbReference>
<organism evidence="4 5">
    <name type="scientific">Cuscuta australis</name>
    <dbReference type="NCBI Taxonomy" id="267555"/>
    <lineage>
        <taxon>Eukaryota</taxon>
        <taxon>Viridiplantae</taxon>
        <taxon>Streptophyta</taxon>
        <taxon>Embryophyta</taxon>
        <taxon>Tracheophyta</taxon>
        <taxon>Spermatophyta</taxon>
        <taxon>Magnoliopsida</taxon>
        <taxon>eudicotyledons</taxon>
        <taxon>Gunneridae</taxon>
        <taxon>Pentapetalae</taxon>
        <taxon>asterids</taxon>
        <taxon>lamiids</taxon>
        <taxon>Solanales</taxon>
        <taxon>Convolvulaceae</taxon>
        <taxon>Cuscuteae</taxon>
        <taxon>Cuscuta</taxon>
        <taxon>Cuscuta subgen. Grammica</taxon>
        <taxon>Cuscuta sect. Cleistogrammica</taxon>
    </lineage>
</organism>
<evidence type="ECO:0000313" key="4">
    <source>
        <dbReference type="EMBL" id="RAL50971.1"/>
    </source>
</evidence>
<accession>A0A328E3H2</accession>
<dbReference type="AlphaFoldDB" id="A0A328E3H2"/>
<dbReference type="PROSITE" id="PS50294">
    <property type="entry name" value="WD_REPEATS_REGION"/>
    <property type="match status" value="3"/>
</dbReference>
<dbReference type="PANTHER" id="PTHR14221">
    <property type="entry name" value="WD REPEAT DOMAIN 44"/>
    <property type="match status" value="1"/>
</dbReference>
<sequence>MDKDCFFDSRDEISSVSGSECSEPCLSSSARNATGASDYEIWTKNLESVDVRRSRLLNWMGLSSDSCVADRDESNGDFEITVADRVRDNGETVLANTESADDFFSGRDEDLECVRDDDQGFCRAAGSSSSSSSSLVQKLLCRDSSGGSDNAATTKKKLKTSWLQKLIEEKSRKMIKSGRSKSGCGLEKVRVHTHKKNSKELSSLHTGQEFHAHKGSILTMKFSPDGEHLASAGTDGVVRVWKVVASEAPKNLSHQDVDPSSLYFSMSDLSKLTSLDLDKEKKIGQAKKFKKSSESACVILPPKVFRILEQPVHEFCGHLDEVLAISWSRNGFLLSSSADKTARLWQIGHDQCLGVFPHNNYVTCVEFNPLDDNYFISGSLDGKVRLWEIKRARVVDWIDVKEIVTAVCYRPDGMGGVVGSIDGSCIFYDVEDNRLQIRSQVSLQGKKKPNGKRVTGFQFCPNDATKVMVTSADSQVKILHGDNVVCKFKGSRNCGSQVPATFTPDGKHVVSVSDDSNVHIWNYNGQDMTKKNIWSSESFYSNEASIAIPWCGFETNSTSLPGGRPLSNGEADENVLQRQGPTSPDCFSLGRGFFMDPLNRGSATWPEETLPEESSPVTVTPAISKPDYKILKNAWQSTFNSPNLWGHVVVTAGLDGCIRTFLNYGLPVCF</sequence>
<feature type="repeat" description="WD" evidence="3">
    <location>
        <begin position="355"/>
        <end position="397"/>
    </location>
</feature>
<feature type="repeat" description="WD" evidence="3">
    <location>
        <begin position="315"/>
        <end position="347"/>
    </location>
</feature>
<comment type="caution">
    <text evidence="4">The sequence shown here is derived from an EMBL/GenBank/DDBJ whole genome shotgun (WGS) entry which is preliminary data.</text>
</comment>
<dbReference type="PANTHER" id="PTHR14221:SF0">
    <property type="entry name" value="WD REPEAT-CONTAINING PROTEIN 44"/>
    <property type="match status" value="1"/>
</dbReference>
<dbReference type="SUPFAM" id="SSF50978">
    <property type="entry name" value="WD40 repeat-like"/>
    <property type="match status" value="1"/>
</dbReference>
<evidence type="ECO:0000256" key="2">
    <source>
        <dbReference type="ARBA" id="ARBA00022737"/>
    </source>
</evidence>
<keyword evidence="5" id="KW-1185">Reference proteome</keyword>
<dbReference type="Gene3D" id="2.130.10.10">
    <property type="entry name" value="YVTN repeat-like/Quinoprotein amine dehydrogenase"/>
    <property type="match status" value="2"/>
</dbReference>
<dbReference type="InterPro" id="IPR015943">
    <property type="entry name" value="WD40/YVTN_repeat-like_dom_sf"/>
</dbReference>
<evidence type="ECO:0000313" key="5">
    <source>
        <dbReference type="Proteomes" id="UP000249390"/>
    </source>
</evidence>